<organism evidence="1 2">
    <name type="scientific">Phaseolus coccineus</name>
    <name type="common">Scarlet runner bean</name>
    <name type="synonym">Phaseolus multiflorus</name>
    <dbReference type="NCBI Taxonomy" id="3886"/>
    <lineage>
        <taxon>Eukaryota</taxon>
        <taxon>Viridiplantae</taxon>
        <taxon>Streptophyta</taxon>
        <taxon>Embryophyta</taxon>
        <taxon>Tracheophyta</taxon>
        <taxon>Spermatophyta</taxon>
        <taxon>Magnoliopsida</taxon>
        <taxon>eudicotyledons</taxon>
        <taxon>Gunneridae</taxon>
        <taxon>Pentapetalae</taxon>
        <taxon>rosids</taxon>
        <taxon>fabids</taxon>
        <taxon>Fabales</taxon>
        <taxon>Fabaceae</taxon>
        <taxon>Papilionoideae</taxon>
        <taxon>50 kb inversion clade</taxon>
        <taxon>NPAAA clade</taxon>
        <taxon>indigoferoid/millettioid clade</taxon>
        <taxon>Phaseoleae</taxon>
        <taxon>Phaseolus</taxon>
    </lineage>
</organism>
<name>A0AAN9QMH7_PHACN</name>
<gene>
    <name evidence="1" type="ORF">VNO80_24044</name>
</gene>
<evidence type="ECO:0000313" key="1">
    <source>
        <dbReference type="EMBL" id="KAK7341119.1"/>
    </source>
</evidence>
<comment type="caution">
    <text evidence="1">The sequence shown here is derived from an EMBL/GenBank/DDBJ whole genome shotgun (WGS) entry which is preliminary data.</text>
</comment>
<dbReference type="AlphaFoldDB" id="A0AAN9QMH7"/>
<sequence length="92" mass="10198">MGIGVGNAGASCYHITLLPCYSTLLLHCSYSSIRVSFVHPIHISFSATIPSSLRFYTTRSSTILSLGVLHHCYTAMWYHLAYHRQQPLGSPV</sequence>
<dbReference type="Proteomes" id="UP001374584">
    <property type="component" value="Unassembled WGS sequence"/>
</dbReference>
<dbReference type="EMBL" id="JAYMYR010000009">
    <property type="protein sequence ID" value="KAK7341119.1"/>
    <property type="molecule type" value="Genomic_DNA"/>
</dbReference>
<protein>
    <submittedName>
        <fullName evidence="1">Uncharacterized protein</fullName>
    </submittedName>
</protein>
<reference evidence="1 2" key="1">
    <citation type="submission" date="2024-01" db="EMBL/GenBank/DDBJ databases">
        <title>The genomes of 5 underutilized Papilionoideae crops provide insights into root nodulation and disease resistanc.</title>
        <authorList>
            <person name="Jiang F."/>
        </authorList>
    </citation>
    <scope>NUCLEOTIDE SEQUENCE [LARGE SCALE GENOMIC DNA]</scope>
    <source>
        <strain evidence="1">JINMINGXINNONG_FW02</strain>
        <tissue evidence="1">Leaves</tissue>
    </source>
</reference>
<accession>A0AAN9QMH7</accession>
<evidence type="ECO:0000313" key="2">
    <source>
        <dbReference type="Proteomes" id="UP001374584"/>
    </source>
</evidence>
<proteinExistence type="predicted"/>
<keyword evidence="2" id="KW-1185">Reference proteome</keyword>